<name>A0A921SNL5_9MICO</name>
<accession>A0A921SNL5</accession>
<organism evidence="2 3">
    <name type="scientific">Brevibacterium senegalense</name>
    <dbReference type="NCBI Taxonomy" id="1033736"/>
    <lineage>
        <taxon>Bacteria</taxon>
        <taxon>Bacillati</taxon>
        <taxon>Actinomycetota</taxon>
        <taxon>Actinomycetes</taxon>
        <taxon>Micrococcales</taxon>
        <taxon>Brevibacteriaceae</taxon>
        <taxon>Brevibacterium</taxon>
    </lineage>
</organism>
<comment type="caution">
    <text evidence="2">The sequence shown here is derived from an EMBL/GenBank/DDBJ whole genome shotgun (WGS) entry which is preliminary data.</text>
</comment>
<evidence type="ECO:0000313" key="3">
    <source>
        <dbReference type="Proteomes" id="UP000784435"/>
    </source>
</evidence>
<dbReference type="AlphaFoldDB" id="A0A921SNL5"/>
<feature type="compositionally biased region" description="Basic and acidic residues" evidence="1">
    <location>
        <begin position="130"/>
        <end position="143"/>
    </location>
</feature>
<dbReference type="Proteomes" id="UP000784435">
    <property type="component" value="Unassembled WGS sequence"/>
</dbReference>
<feature type="region of interest" description="Disordered" evidence="1">
    <location>
        <begin position="122"/>
        <end position="143"/>
    </location>
</feature>
<reference evidence="2" key="2">
    <citation type="submission" date="2021-09" db="EMBL/GenBank/DDBJ databases">
        <authorList>
            <person name="Gilroy R."/>
        </authorList>
    </citation>
    <scope>NUCLEOTIDE SEQUENCE</scope>
    <source>
        <strain evidence="2">ChiGjej5B5-7349</strain>
    </source>
</reference>
<evidence type="ECO:0000313" key="2">
    <source>
        <dbReference type="EMBL" id="HJG80097.1"/>
    </source>
</evidence>
<proteinExistence type="predicted"/>
<protein>
    <submittedName>
        <fullName evidence="2">Uncharacterized protein</fullName>
    </submittedName>
</protein>
<sequence>MNRAKHQRQPQGDSMDGLGAGIGRQFVEGDVGVLVVFGDLVQVLHALFVIEQCADRYDRPVRSGEAVGIGLEADGHVRSGAVGEELGEVGSDALFTFDRGGESCIERAHDGGEHLRQVGAITPDDSVSSDSHHSPEDHHDHHA</sequence>
<evidence type="ECO:0000256" key="1">
    <source>
        <dbReference type="SAM" id="MobiDB-lite"/>
    </source>
</evidence>
<gene>
    <name evidence="2" type="ORF">K8V08_06770</name>
</gene>
<dbReference type="EMBL" id="DYUK01000148">
    <property type="protein sequence ID" value="HJG80097.1"/>
    <property type="molecule type" value="Genomic_DNA"/>
</dbReference>
<reference evidence="2" key="1">
    <citation type="journal article" date="2021" name="PeerJ">
        <title>Extensive microbial diversity within the chicken gut microbiome revealed by metagenomics and culture.</title>
        <authorList>
            <person name="Gilroy R."/>
            <person name="Ravi A."/>
            <person name="Getino M."/>
            <person name="Pursley I."/>
            <person name="Horton D.L."/>
            <person name="Alikhan N.F."/>
            <person name="Baker D."/>
            <person name="Gharbi K."/>
            <person name="Hall N."/>
            <person name="Watson M."/>
            <person name="Adriaenssens E.M."/>
            <person name="Foster-Nyarko E."/>
            <person name="Jarju S."/>
            <person name="Secka A."/>
            <person name="Antonio M."/>
            <person name="Oren A."/>
            <person name="Chaudhuri R.R."/>
            <person name="La Ragione R."/>
            <person name="Hildebrand F."/>
            <person name="Pallen M.J."/>
        </authorList>
    </citation>
    <scope>NUCLEOTIDE SEQUENCE</scope>
    <source>
        <strain evidence="2">ChiGjej5B5-7349</strain>
    </source>
</reference>